<sequence length="386" mass="42428">MPVTIKPSSCTAVAWDNREKSHRFTHATSPEQLLSLTTSDDSYVRGKSDGAAEKRRTLVQNSFAQPDQKSALFAAKNGLVFACLEAYNDHHNLVIRPDDVWLAILTQLSAYVNANAEDLRDLFVDHSGQKGLHIEAELKGIDHGRMAFLMSGLMADGMKDPSLRGWVLPAFSTTDKNDEAVASIVFMGTMQKYFTYSWGTRCGIPAVTLLGEADDWVEIAQRCADRLGSGGFGEGARRWYRALQPVLDGFLETFRDPDGEAALAFWQGIVNKHDPNGSGTVAYSGWITAFCYWNEKGECLHEQKHGAGSRGPRLTRSQIPMGFSKVPVTLMNDGITIPTEMVAGSVAIKAVQSRGEPPPSEGGVRKSRRGVFDTIQPESGWFMYLT</sequence>
<dbReference type="RefSeq" id="XP_060284741.1">
    <property type="nucleotide sequence ID" value="XM_060430987.1"/>
</dbReference>
<accession>A0AAJ0C3Q0</accession>
<dbReference type="Proteomes" id="UP001244011">
    <property type="component" value="Unassembled WGS sequence"/>
</dbReference>
<proteinExistence type="predicted"/>
<dbReference type="Pfam" id="PF14388">
    <property type="entry name" value="DUF4419"/>
    <property type="match status" value="1"/>
</dbReference>
<organism evidence="1 2">
    <name type="scientific">Phialemonium atrogriseum</name>
    <dbReference type="NCBI Taxonomy" id="1093897"/>
    <lineage>
        <taxon>Eukaryota</taxon>
        <taxon>Fungi</taxon>
        <taxon>Dikarya</taxon>
        <taxon>Ascomycota</taxon>
        <taxon>Pezizomycotina</taxon>
        <taxon>Sordariomycetes</taxon>
        <taxon>Sordariomycetidae</taxon>
        <taxon>Cephalothecales</taxon>
        <taxon>Cephalothecaceae</taxon>
        <taxon>Phialemonium</taxon>
    </lineage>
</organism>
<gene>
    <name evidence="1" type="ORF">QBC33DRAFT_577531</name>
</gene>
<comment type="caution">
    <text evidence="1">The sequence shown here is derived from an EMBL/GenBank/DDBJ whole genome shotgun (WGS) entry which is preliminary data.</text>
</comment>
<protein>
    <submittedName>
        <fullName evidence="1">Uncharacterized protein</fullName>
    </submittedName>
</protein>
<dbReference type="PANTHER" id="PTHR31252">
    <property type="entry name" value="DUF4419 DOMAIN-CONTAINING PROTEIN"/>
    <property type="match status" value="1"/>
</dbReference>
<keyword evidence="2" id="KW-1185">Reference proteome</keyword>
<reference evidence="1" key="1">
    <citation type="submission" date="2023-06" db="EMBL/GenBank/DDBJ databases">
        <title>Genome-scale phylogeny and comparative genomics of the fungal order Sordariales.</title>
        <authorList>
            <consortium name="Lawrence Berkeley National Laboratory"/>
            <person name="Hensen N."/>
            <person name="Bonometti L."/>
            <person name="Westerberg I."/>
            <person name="Brannstrom I.O."/>
            <person name="Guillou S."/>
            <person name="Cros-Aarteil S."/>
            <person name="Calhoun S."/>
            <person name="Haridas S."/>
            <person name="Kuo A."/>
            <person name="Mondo S."/>
            <person name="Pangilinan J."/>
            <person name="Riley R."/>
            <person name="Labutti K."/>
            <person name="Andreopoulos B."/>
            <person name="Lipzen A."/>
            <person name="Chen C."/>
            <person name="Yanf M."/>
            <person name="Daum C."/>
            <person name="Ng V."/>
            <person name="Clum A."/>
            <person name="Steindorff A."/>
            <person name="Ohm R."/>
            <person name="Martin F."/>
            <person name="Silar P."/>
            <person name="Natvig D."/>
            <person name="Lalanne C."/>
            <person name="Gautier V."/>
            <person name="Ament-Velasquez S.L."/>
            <person name="Kruys A."/>
            <person name="Hutchinson M.I."/>
            <person name="Powell A.J."/>
            <person name="Barry K."/>
            <person name="Miller A.N."/>
            <person name="Grigoriev I.V."/>
            <person name="Debuchy R."/>
            <person name="Gladieux P."/>
            <person name="Thoren M.H."/>
            <person name="Johannesson H."/>
        </authorList>
    </citation>
    <scope>NUCLEOTIDE SEQUENCE</scope>
    <source>
        <strain evidence="1">8032-3</strain>
    </source>
</reference>
<name>A0AAJ0C3Q0_9PEZI</name>
<dbReference type="AlphaFoldDB" id="A0AAJ0C3Q0"/>
<dbReference type="GeneID" id="85314174"/>
<dbReference type="PANTHER" id="PTHR31252:SF11">
    <property type="entry name" value="DUF4419 DOMAIN-CONTAINING PROTEIN"/>
    <property type="match status" value="1"/>
</dbReference>
<dbReference type="EMBL" id="MU839005">
    <property type="protein sequence ID" value="KAK1768528.1"/>
    <property type="molecule type" value="Genomic_DNA"/>
</dbReference>
<evidence type="ECO:0000313" key="1">
    <source>
        <dbReference type="EMBL" id="KAK1768528.1"/>
    </source>
</evidence>
<dbReference type="InterPro" id="IPR025533">
    <property type="entry name" value="DUF4419"/>
</dbReference>
<evidence type="ECO:0000313" key="2">
    <source>
        <dbReference type="Proteomes" id="UP001244011"/>
    </source>
</evidence>